<name>A0AA40A0W8_9PEZI</name>
<organism evidence="1 2">
    <name type="scientific">Apiosordaria backusii</name>
    <dbReference type="NCBI Taxonomy" id="314023"/>
    <lineage>
        <taxon>Eukaryota</taxon>
        <taxon>Fungi</taxon>
        <taxon>Dikarya</taxon>
        <taxon>Ascomycota</taxon>
        <taxon>Pezizomycotina</taxon>
        <taxon>Sordariomycetes</taxon>
        <taxon>Sordariomycetidae</taxon>
        <taxon>Sordariales</taxon>
        <taxon>Lasiosphaeriaceae</taxon>
        <taxon>Apiosordaria</taxon>
    </lineage>
</organism>
<accession>A0AA40A0W8</accession>
<gene>
    <name evidence="1" type="ORF">B0T21DRAFT_263710</name>
</gene>
<keyword evidence="2" id="KW-1185">Reference proteome</keyword>
<evidence type="ECO:0000313" key="2">
    <source>
        <dbReference type="Proteomes" id="UP001172159"/>
    </source>
</evidence>
<comment type="caution">
    <text evidence="1">The sequence shown here is derived from an EMBL/GenBank/DDBJ whole genome shotgun (WGS) entry which is preliminary data.</text>
</comment>
<feature type="non-terminal residue" evidence="1">
    <location>
        <position position="1"/>
    </location>
</feature>
<protein>
    <submittedName>
        <fullName evidence="1">Uncharacterized protein</fullName>
    </submittedName>
</protein>
<dbReference type="Proteomes" id="UP001172159">
    <property type="component" value="Unassembled WGS sequence"/>
</dbReference>
<sequence>PIVKAIICQSHQLDQLGCSVELNWMPLCATDGQKLADRLAGQWSRPGTIMCQQDTDMDLRDSVADRLH</sequence>
<evidence type="ECO:0000313" key="1">
    <source>
        <dbReference type="EMBL" id="KAK0707230.1"/>
    </source>
</evidence>
<proteinExistence type="predicted"/>
<dbReference type="AlphaFoldDB" id="A0AA40A0W8"/>
<dbReference type="EMBL" id="JAUKTV010000019">
    <property type="protein sequence ID" value="KAK0707230.1"/>
    <property type="molecule type" value="Genomic_DNA"/>
</dbReference>
<reference evidence="1" key="1">
    <citation type="submission" date="2023-06" db="EMBL/GenBank/DDBJ databases">
        <title>Genome-scale phylogeny and comparative genomics of the fungal order Sordariales.</title>
        <authorList>
            <consortium name="Lawrence Berkeley National Laboratory"/>
            <person name="Hensen N."/>
            <person name="Bonometti L."/>
            <person name="Westerberg I."/>
            <person name="Brannstrom I.O."/>
            <person name="Guillou S."/>
            <person name="Cros-Aarteil S."/>
            <person name="Calhoun S."/>
            <person name="Haridas S."/>
            <person name="Kuo A."/>
            <person name="Mondo S."/>
            <person name="Pangilinan J."/>
            <person name="Riley R."/>
            <person name="Labutti K."/>
            <person name="Andreopoulos B."/>
            <person name="Lipzen A."/>
            <person name="Chen C."/>
            <person name="Yanf M."/>
            <person name="Daum C."/>
            <person name="Ng V."/>
            <person name="Clum A."/>
            <person name="Steindorff A."/>
            <person name="Ohm R."/>
            <person name="Martin F."/>
            <person name="Silar P."/>
            <person name="Natvig D."/>
            <person name="Lalanne C."/>
            <person name="Gautier V."/>
            <person name="Ament-Velasquez S.L."/>
            <person name="Kruys A."/>
            <person name="Hutchinson M.I."/>
            <person name="Powell A.J."/>
            <person name="Barry K."/>
            <person name="Miller A.N."/>
            <person name="Grigoriev I.V."/>
            <person name="Debuchy R."/>
            <person name="Gladieux P."/>
            <person name="Thoren M.H."/>
            <person name="Johannesson H."/>
        </authorList>
    </citation>
    <scope>NUCLEOTIDE SEQUENCE</scope>
    <source>
        <strain evidence="1">CBS 540.89</strain>
    </source>
</reference>
<feature type="non-terminal residue" evidence="1">
    <location>
        <position position="68"/>
    </location>
</feature>